<sequence length="85" mass="9445">MTNPDPVRVRRRQIQRLAERGQRIGYALYGIAIIGFFVALISGFRSAWVTFIISCLVIGSFFLAPAIVAGYAVKAAEREDREAGR</sequence>
<dbReference type="EMBL" id="CAFBOS010000206">
    <property type="protein sequence ID" value="CAB5017476.1"/>
    <property type="molecule type" value="Genomic_DNA"/>
</dbReference>
<protein>
    <submittedName>
        <fullName evidence="4">Unannotated protein</fullName>
    </submittedName>
</protein>
<name>A0A6J7FFE1_9ZZZZ</name>
<feature type="transmembrane region" description="Helical" evidence="1">
    <location>
        <begin position="47"/>
        <end position="73"/>
    </location>
</feature>
<dbReference type="AlphaFoldDB" id="A0A6J7FFE1"/>
<gene>
    <name evidence="2" type="ORF">UFOPK2754_00131</name>
    <name evidence="3" type="ORF">UFOPK3139_01543</name>
    <name evidence="4" type="ORF">UFOPK3543_00475</name>
    <name evidence="5" type="ORF">UFOPK3967_02567</name>
</gene>
<evidence type="ECO:0000313" key="2">
    <source>
        <dbReference type="EMBL" id="CAB4725767.1"/>
    </source>
</evidence>
<evidence type="ECO:0000313" key="5">
    <source>
        <dbReference type="EMBL" id="CAB5017476.1"/>
    </source>
</evidence>
<reference evidence="4" key="1">
    <citation type="submission" date="2020-05" db="EMBL/GenBank/DDBJ databases">
        <authorList>
            <person name="Chiriac C."/>
            <person name="Salcher M."/>
            <person name="Ghai R."/>
            <person name="Kavagutti S V."/>
        </authorList>
    </citation>
    <scope>NUCLEOTIDE SEQUENCE</scope>
</reference>
<dbReference type="EMBL" id="CAFBMH010000010">
    <property type="protein sequence ID" value="CAB4894156.1"/>
    <property type="molecule type" value="Genomic_DNA"/>
</dbReference>
<keyword evidence="1" id="KW-0812">Transmembrane</keyword>
<keyword evidence="1" id="KW-1133">Transmembrane helix</keyword>
<dbReference type="EMBL" id="CAEZYR010000003">
    <property type="protein sequence ID" value="CAB4725767.1"/>
    <property type="molecule type" value="Genomic_DNA"/>
</dbReference>
<accession>A0A6J7FFE1</accession>
<feature type="transmembrane region" description="Helical" evidence="1">
    <location>
        <begin position="21"/>
        <end position="41"/>
    </location>
</feature>
<dbReference type="EMBL" id="CAFABA010000059">
    <property type="protein sequence ID" value="CAB4831699.1"/>
    <property type="molecule type" value="Genomic_DNA"/>
</dbReference>
<evidence type="ECO:0000313" key="4">
    <source>
        <dbReference type="EMBL" id="CAB4894156.1"/>
    </source>
</evidence>
<evidence type="ECO:0000313" key="3">
    <source>
        <dbReference type="EMBL" id="CAB4831699.1"/>
    </source>
</evidence>
<organism evidence="4">
    <name type="scientific">freshwater metagenome</name>
    <dbReference type="NCBI Taxonomy" id="449393"/>
    <lineage>
        <taxon>unclassified sequences</taxon>
        <taxon>metagenomes</taxon>
        <taxon>ecological metagenomes</taxon>
    </lineage>
</organism>
<proteinExistence type="predicted"/>
<keyword evidence="1" id="KW-0472">Membrane</keyword>
<evidence type="ECO:0000256" key="1">
    <source>
        <dbReference type="SAM" id="Phobius"/>
    </source>
</evidence>